<dbReference type="OrthoDB" id="10264595at2759"/>
<accession>A0A9P6AGV3</accession>
<protein>
    <submittedName>
        <fullName evidence="1">Uncharacterized protein</fullName>
    </submittedName>
</protein>
<reference evidence="1" key="1">
    <citation type="journal article" date="2020" name="Nat. Commun.">
        <title>Large-scale genome sequencing of mycorrhizal fungi provides insights into the early evolution of symbiotic traits.</title>
        <authorList>
            <person name="Miyauchi S."/>
            <person name="Kiss E."/>
            <person name="Kuo A."/>
            <person name="Drula E."/>
            <person name="Kohler A."/>
            <person name="Sanchez-Garcia M."/>
            <person name="Morin E."/>
            <person name="Andreopoulos B."/>
            <person name="Barry K.W."/>
            <person name="Bonito G."/>
            <person name="Buee M."/>
            <person name="Carver A."/>
            <person name="Chen C."/>
            <person name="Cichocki N."/>
            <person name="Clum A."/>
            <person name="Culley D."/>
            <person name="Crous P.W."/>
            <person name="Fauchery L."/>
            <person name="Girlanda M."/>
            <person name="Hayes R.D."/>
            <person name="Keri Z."/>
            <person name="LaButti K."/>
            <person name="Lipzen A."/>
            <person name="Lombard V."/>
            <person name="Magnuson J."/>
            <person name="Maillard F."/>
            <person name="Murat C."/>
            <person name="Nolan M."/>
            <person name="Ohm R.A."/>
            <person name="Pangilinan J."/>
            <person name="Pereira M.F."/>
            <person name="Perotto S."/>
            <person name="Peter M."/>
            <person name="Pfister S."/>
            <person name="Riley R."/>
            <person name="Sitrit Y."/>
            <person name="Stielow J.B."/>
            <person name="Szollosi G."/>
            <person name="Zifcakova L."/>
            <person name="Stursova M."/>
            <person name="Spatafora J.W."/>
            <person name="Tedersoo L."/>
            <person name="Vaario L.M."/>
            <person name="Yamada A."/>
            <person name="Yan M."/>
            <person name="Wang P."/>
            <person name="Xu J."/>
            <person name="Bruns T."/>
            <person name="Baldrian P."/>
            <person name="Vilgalys R."/>
            <person name="Dunand C."/>
            <person name="Henrissat B."/>
            <person name="Grigoriev I.V."/>
            <person name="Hibbett D."/>
            <person name="Nagy L.G."/>
            <person name="Martin F.M."/>
        </authorList>
    </citation>
    <scope>NUCLEOTIDE SEQUENCE</scope>
    <source>
        <strain evidence="1">UP504</strain>
    </source>
</reference>
<dbReference type="EMBL" id="MU129202">
    <property type="protein sequence ID" value="KAF9504706.1"/>
    <property type="molecule type" value="Genomic_DNA"/>
</dbReference>
<sequence>MSLAILVTRADAASPTPSILTSASRLEVSWCIIVMCSHDTYENVTDFEWYLCAG</sequence>
<name>A0A9P6AGV3_9AGAM</name>
<dbReference type="AlphaFoldDB" id="A0A9P6AGV3"/>
<proteinExistence type="predicted"/>
<evidence type="ECO:0000313" key="1">
    <source>
        <dbReference type="EMBL" id="KAF9504706.1"/>
    </source>
</evidence>
<dbReference type="Proteomes" id="UP000886523">
    <property type="component" value="Unassembled WGS sequence"/>
</dbReference>
<evidence type="ECO:0000313" key="2">
    <source>
        <dbReference type="Proteomes" id="UP000886523"/>
    </source>
</evidence>
<keyword evidence="2" id="KW-1185">Reference proteome</keyword>
<comment type="caution">
    <text evidence="1">The sequence shown here is derived from an EMBL/GenBank/DDBJ whole genome shotgun (WGS) entry which is preliminary data.</text>
</comment>
<organism evidence="1 2">
    <name type="scientific">Hydnum rufescens UP504</name>
    <dbReference type="NCBI Taxonomy" id="1448309"/>
    <lineage>
        <taxon>Eukaryota</taxon>
        <taxon>Fungi</taxon>
        <taxon>Dikarya</taxon>
        <taxon>Basidiomycota</taxon>
        <taxon>Agaricomycotina</taxon>
        <taxon>Agaricomycetes</taxon>
        <taxon>Cantharellales</taxon>
        <taxon>Hydnaceae</taxon>
        <taxon>Hydnum</taxon>
    </lineage>
</organism>
<gene>
    <name evidence="1" type="ORF">BS47DRAFT_1354846</name>
</gene>